<keyword evidence="3" id="KW-1185">Reference proteome</keyword>
<proteinExistence type="predicted"/>
<protein>
    <submittedName>
        <fullName evidence="2">Uncharacterized protein</fullName>
    </submittedName>
</protein>
<feature type="region of interest" description="Disordered" evidence="1">
    <location>
        <begin position="37"/>
        <end position="92"/>
    </location>
</feature>
<evidence type="ECO:0000313" key="3">
    <source>
        <dbReference type="Proteomes" id="UP000078576"/>
    </source>
</evidence>
<sequence>MPAAVRIDKKDERIDYDSSDRYCRVDSQVEADINGVASVDRVDPDADPQSREKLPHGSRGLGIKGREDIVKEQQRGFRVERPGKRNTSLLTT</sequence>
<reference evidence="3" key="1">
    <citation type="submission" date="2014-12" db="EMBL/GenBank/DDBJ databases">
        <title>Genome Sequence of Valsa Canker Pathogens Uncovers a Specific Adaption of Colonization on Woody Bark.</title>
        <authorList>
            <person name="Yin Z."/>
            <person name="Liu H."/>
            <person name="Gao X."/>
            <person name="Li Z."/>
            <person name="Song N."/>
            <person name="Ke X."/>
            <person name="Dai Q."/>
            <person name="Wu Y."/>
            <person name="Sun Y."/>
            <person name="Xu J.-R."/>
            <person name="Kang Z.K."/>
            <person name="Wang L."/>
            <person name="Huang L."/>
        </authorList>
    </citation>
    <scope>NUCLEOTIDE SEQUENCE [LARGE SCALE GENOMIC DNA]</scope>
    <source>
        <strain evidence="3">SXYL134</strain>
    </source>
</reference>
<feature type="compositionally biased region" description="Basic and acidic residues" evidence="1">
    <location>
        <begin position="40"/>
        <end position="55"/>
    </location>
</feature>
<dbReference type="AlphaFoldDB" id="A0A194UYW0"/>
<evidence type="ECO:0000256" key="1">
    <source>
        <dbReference type="SAM" id="MobiDB-lite"/>
    </source>
</evidence>
<evidence type="ECO:0000313" key="2">
    <source>
        <dbReference type="EMBL" id="KUI56829.1"/>
    </source>
</evidence>
<dbReference type="Proteomes" id="UP000078576">
    <property type="component" value="Unassembled WGS sequence"/>
</dbReference>
<feature type="compositionally biased region" description="Basic and acidic residues" evidence="1">
    <location>
        <begin position="64"/>
        <end position="83"/>
    </location>
</feature>
<organism evidence="2 3">
    <name type="scientific">Cytospora mali</name>
    <name type="common">Apple Valsa canker fungus</name>
    <name type="synonym">Valsa mali</name>
    <dbReference type="NCBI Taxonomy" id="578113"/>
    <lineage>
        <taxon>Eukaryota</taxon>
        <taxon>Fungi</taxon>
        <taxon>Dikarya</taxon>
        <taxon>Ascomycota</taxon>
        <taxon>Pezizomycotina</taxon>
        <taxon>Sordariomycetes</taxon>
        <taxon>Sordariomycetidae</taxon>
        <taxon>Diaporthales</taxon>
        <taxon>Cytosporaceae</taxon>
        <taxon>Cytospora</taxon>
    </lineage>
</organism>
<accession>A0A194UYW0</accession>
<gene>
    <name evidence="2" type="ORF">VP1G_10849</name>
</gene>
<name>A0A194UYW0_CYTMA</name>
<dbReference type="EMBL" id="KN714693">
    <property type="protein sequence ID" value="KUI56829.1"/>
    <property type="molecule type" value="Genomic_DNA"/>
</dbReference>